<dbReference type="Pfam" id="PF13845">
    <property type="entry name" value="Septum_form"/>
    <property type="match status" value="1"/>
</dbReference>
<keyword evidence="2" id="KW-0812">Transmembrane</keyword>
<keyword evidence="2" id="KW-1133">Transmembrane helix</keyword>
<feature type="region of interest" description="Disordered" evidence="1">
    <location>
        <begin position="1"/>
        <end position="37"/>
    </location>
</feature>
<evidence type="ECO:0000256" key="2">
    <source>
        <dbReference type="SAM" id="Phobius"/>
    </source>
</evidence>
<evidence type="ECO:0000259" key="3">
    <source>
        <dbReference type="Pfam" id="PF13845"/>
    </source>
</evidence>
<dbReference type="AlphaFoldDB" id="A0A378V1S5"/>
<evidence type="ECO:0000256" key="1">
    <source>
        <dbReference type="SAM" id="MobiDB-lite"/>
    </source>
</evidence>
<keyword evidence="4" id="KW-0413">Isomerase</keyword>
<sequence length="297" mass="31192">MSYPPGPSGRPGPQSPPPHGYPPPPPQPYSSGPEQFSAAPRKSPALKWALLAVVVLVALVVAAGAVFYLARDRGATEASQVRSGDCLAEIPDSSRVLYVKAVSCDQPHKGEVFRVLPLPDGDFPGDAAVVKYADQCGPALAQYAPDANGETGIQLFVLYPTADSWQRGDRSVTCIATSKTPAPGNSGNALLYSPRTERAETRHMVEIQPAPATATLPLAPANPLPYRQKLRSLRDFAAGQQRLHDAGGPVTRAVLGPRWLIPPLVLVASPQGHAICSAGATESSTAAASPPWCRCSV</sequence>
<keyword evidence="2" id="KW-0472">Membrane</keyword>
<feature type="compositionally biased region" description="Pro residues" evidence="1">
    <location>
        <begin position="1"/>
        <end position="28"/>
    </location>
</feature>
<organism evidence="4 5">
    <name type="scientific">Mycolicibacterium fortuitum</name>
    <name type="common">Mycobacterium fortuitum</name>
    <dbReference type="NCBI Taxonomy" id="1766"/>
    <lineage>
        <taxon>Bacteria</taxon>
        <taxon>Bacillati</taxon>
        <taxon>Actinomycetota</taxon>
        <taxon>Actinomycetes</taxon>
        <taxon>Mycobacteriales</taxon>
        <taxon>Mycobacteriaceae</taxon>
        <taxon>Mycolicibacterium</taxon>
    </lineage>
</organism>
<accession>A0A378V1S5</accession>
<evidence type="ECO:0000313" key="5">
    <source>
        <dbReference type="Proteomes" id="UP000255389"/>
    </source>
</evidence>
<gene>
    <name evidence="4" type="ORF">NCTC1542_05765</name>
</gene>
<feature type="transmembrane region" description="Helical" evidence="2">
    <location>
        <begin position="48"/>
        <end position="70"/>
    </location>
</feature>
<dbReference type="EMBL" id="UGQY01000004">
    <property type="protein sequence ID" value="SUA04268.1"/>
    <property type="molecule type" value="Genomic_DNA"/>
</dbReference>
<reference evidence="4 5" key="1">
    <citation type="submission" date="2018-06" db="EMBL/GenBank/DDBJ databases">
        <authorList>
            <consortium name="Pathogen Informatics"/>
            <person name="Doyle S."/>
        </authorList>
    </citation>
    <scope>NUCLEOTIDE SEQUENCE [LARGE SCALE GENOMIC DNA]</scope>
    <source>
        <strain evidence="4 5">NCTC1542</strain>
    </source>
</reference>
<dbReference type="Proteomes" id="UP000255389">
    <property type="component" value="Unassembled WGS sequence"/>
</dbReference>
<protein>
    <submittedName>
        <fullName evidence="4">Peptidyl-prolyl cis-trans isomerase</fullName>
    </submittedName>
</protein>
<dbReference type="GO" id="GO:0016853">
    <property type="term" value="F:isomerase activity"/>
    <property type="evidence" value="ECO:0007669"/>
    <property type="project" value="UniProtKB-KW"/>
</dbReference>
<feature type="domain" description="Septum formation-related" evidence="3">
    <location>
        <begin position="76"/>
        <end position="174"/>
    </location>
</feature>
<proteinExistence type="predicted"/>
<evidence type="ECO:0000313" key="4">
    <source>
        <dbReference type="EMBL" id="SUA04268.1"/>
    </source>
</evidence>
<dbReference type="InterPro" id="IPR026004">
    <property type="entry name" value="Septum_form"/>
</dbReference>
<name>A0A378V1S5_MYCFO</name>